<gene>
    <name evidence="1" type="ordered locus">BN6_23520</name>
</gene>
<dbReference type="HOGENOM" id="CLU_1785498_0_0_11"/>
<reference evidence="1 2" key="1">
    <citation type="journal article" date="2012" name="BMC Genomics">
        <title>Complete genome sequence of Saccharothrix espanaensis DSM 44229T and comparison to the other completely sequenced Pseudonocardiaceae.</title>
        <authorList>
            <person name="Strobel T."/>
            <person name="Al-Dilaimi A."/>
            <person name="Blom J."/>
            <person name="Gessner A."/>
            <person name="Kalinowski J."/>
            <person name="Luzhetska M."/>
            <person name="Puhler A."/>
            <person name="Szczepanowski R."/>
            <person name="Bechthold A."/>
            <person name="Ruckert C."/>
        </authorList>
    </citation>
    <scope>NUCLEOTIDE SEQUENCE [LARGE SCALE GENOMIC DNA]</scope>
    <source>
        <strain evidence="2">ATCC 51144 / DSM 44229 / JCM 9112 / NBRC 15066 / NRRL 15764</strain>
    </source>
</reference>
<dbReference type="EMBL" id="HE804045">
    <property type="protein sequence ID" value="CCH29670.1"/>
    <property type="molecule type" value="Genomic_DNA"/>
</dbReference>
<organism evidence="1 2">
    <name type="scientific">Saccharothrix espanaensis (strain ATCC 51144 / DSM 44229 / JCM 9112 / NBRC 15066 / NRRL 15764)</name>
    <dbReference type="NCBI Taxonomy" id="1179773"/>
    <lineage>
        <taxon>Bacteria</taxon>
        <taxon>Bacillati</taxon>
        <taxon>Actinomycetota</taxon>
        <taxon>Actinomycetes</taxon>
        <taxon>Pseudonocardiales</taxon>
        <taxon>Pseudonocardiaceae</taxon>
        <taxon>Saccharothrix</taxon>
    </lineage>
</organism>
<name>K0JQK9_SACES</name>
<sequence length="145" mass="15736">MLRVGTVVLLLGVLSACIVHGTKGRAAAYTRCMRDNGIQLTEAIVRSDGTAKIGTFPPDTDAERLNAARGACRKHAPKSYTNRQDPRAKVNNRKQGVCLRKRGVPGGLRRALGSGYRFNPEWREAVILCGDAYTYLEPGHDGVGN</sequence>
<dbReference type="AlphaFoldDB" id="K0JQK9"/>
<dbReference type="PATRIC" id="fig|1179773.3.peg.2351"/>
<keyword evidence="2" id="KW-1185">Reference proteome</keyword>
<accession>K0JQK9</accession>
<dbReference type="PROSITE" id="PS51257">
    <property type="entry name" value="PROKAR_LIPOPROTEIN"/>
    <property type="match status" value="1"/>
</dbReference>
<protein>
    <submittedName>
        <fullName evidence="1">Putative secreted protein</fullName>
    </submittedName>
</protein>
<dbReference type="KEGG" id="sesp:BN6_23520"/>
<evidence type="ECO:0000313" key="2">
    <source>
        <dbReference type="Proteomes" id="UP000006281"/>
    </source>
</evidence>
<evidence type="ECO:0000313" key="1">
    <source>
        <dbReference type="EMBL" id="CCH29670.1"/>
    </source>
</evidence>
<dbReference type="Proteomes" id="UP000006281">
    <property type="component" value="Chromosome"/>
</dbReference>
<proteinExistence type="predicted"/>